<dbReference type="GO" id="GO:0003723">
    <property type="term" value="F:RNA binding"/>
    <property type="evidence" value="ECO:0007669"/>
    <property type="project" value="UniProtKB-KW"/>
</dbReference>
<accession>A0A452FD63</accession>
<evidence type="ECO:0000313" key="5">
    <source>
        <dbReference type="Proteomes" id="UP000291000"/>
    </source>
</evidence>
<feature type="compositionally biased region" description="Basic and acidic residues" evidence="2">
    <location>
        <begin position="22"/>
        <end position="38"/>
    </location>
</feature>
<evidence type="ECO:0000256" key="2">
    <source>
        <dbReference type="SAM" id="MobiDB-lite"/>
    </source>
</evidence>
<sequence length="116" mass="13130">MEIEQPEETFPNIETNGKFGKRPAEDMKEEQASKRSKNTDEMVELCILLQSKNAGAMIGKAGKNIKALHTDYNYTCIHDSAIPLLSIFRENHNSKRCMYSGVHCSTIYDKQDTEAT</sequence>
<reference evidence="4 5" key="1">
    <citation type="submission" date="2016-04" db="EMBL/GenBank/DDBJ databases">
        <title>Polished mammalian reference genomes with single-molecule sequencing and chromosome conformation capture applied to the Capra hircus genome.</title>
        <authorList>
            <person name="Bickhart D.M."/>
            <person name="Koren S."/>
            <person name="Rosen B."/>
            <person name="Hastie A."/>
            <person name="Liachko I."/>
            <person name="Sullivan S.T."/>
            <person name="Burton J."/>
            <person name="Sayre B.L."/>
            <person name="Huson H.J."/>
            <person name="Lee J."/>
            <person name="Lam E."/>
            <person name="Kelley C.M."/>
            <person name="Hutchison J.L."/>
            <person name="Zhou Y."/>
            <person name="Sun J."/>
            <person name="Crisa A."/>
            <person name="Schwartz J.C."/>
            <person name="Hammond J.A."/>
            <person name="Schroeder S.G."/>
            <person name="Liu G.E."/>
            <person name="Dunham M."/>
            <person name="Shendure J."/>
            <person name="Sonstegard T.S."/>
            <person name="Phillippy A.M."/>
            <person name="Van Tassell C.P."/>
            <person name="Smith T.P."/>
        </authorList>
    </citation>
    <scope>NUCLEOTIDE SEQUENCE [LARGE SCALE GENOMIC DNA]</scope>
</reference>
<evidence type="ECO:0000313" key="4">
    <source>
        <dbReference type="Ensembl" id="ENSCHIP00000022201.1"/>
    </source>
</evidence>
<dbReference type="EMBL" id="LWLT01000006">
    <property type="status" value="NOT_ANNOTATED_CDS"/>
    <property type="molecule type" value="Genomic_DNA"/>
</dbReference>
<dbReference type="InterPro" id="IPR012987">
    <property type="entry name" value="ROK_N"/>
</dbReference>
<dbReference type="Ensembl" id="ENSCHIT00000030061.1">
    <property type="protein sequence ID" value="ENSCHIP00000022201.1"/>
    <property type="gene ID" value="ENSCHIG00000020267.1"/>
</dbReference>
<reference evidence="4" key="2">
    <citation type="submission" date="2025-08" db="UniProtKB">
        <authorList>
            <consortium name="Ensembl"/>
        </authorList>
    </citation>
    <scope>IDENTIFICATION</scope>
</reference>
<keyword evidence="1" id="KW-0694">RNA-binding</keyword>
<dbReference type="GeneTree" id="ENSGT00940000153434"/>
<organism evidence="4 5">
    <name type="scientific">Capra hircus</name>
    <name type="common">Goat</name>
    <dbReference type="NCBI Taxonomy" id="9925"/>
    <lineage>
        <taxon>Eukaryota</taxon>
        <taxon>Metazoa</taxon>
        <taxon>Chordata</taxon>
        <taxon>Craniata</taxon>
        <taxon>Vertebrata</taxon>
        <taxon>Euteleostomi</taxon>
        <taxon>Mammalia</taxon>
        <taxon>Eutheria</taxon>
        <taxon>Laurasiatheria</taxon>
        <taxon>Artiodactyla</taxon>
        <taxon>Ruminantia</taxon>
        <taxon>Pecora</taxon>
        <taxon>Bovidae</taxon>
        <taxon>Caprinae</taxon>
        <taxon>Capra</taxon>
    </lineage>
</organism>
<dbReference type="InterPro" id="IPR036612">
    <property type="entry name" value="KH_dom_type_1_sf"/>
</dbReference>
<evidence type="ECO:0000259" key="3">
    <source>
        <dbReference type="Pfam" id="PF08067"/>
    </source>
</evidence>
<dbReference type="Pfam" id="PF08067">
    <property type="entry name" value="ROKNT"/>
    <property type="match status" value="1"/>
</dbReference>
<keyword evidence="5" id="KW-1185">Reference proteome</keyword>
<dbReference type="SUPFAM" id="SSF54791">
    <property type="entry name" value="Eukaryotic type KH-domain (KH-domain type I)"/>
    <property type="match status" value="1"/>
</dbReference>
<feature type="domain" description="ROK N-terminal" evidence="3">
    <location>
        <begin position="1"/>
        <end position="43"/>
    </location>
</feature>
<protein>
    <recommendedName>
        <fullName evidence="3">ROK N-terminal domain-containing protein</fullName>
    </recommendedName>
</protein>
<name>A0A452FD63_CAPHI</name>
<reference evidence="4" key="3">
    <citation type="submission" date="2025-09" db="UniProtKB">
        <authorList>
            <consortium name="Ensembl"/>
        </authorList>
    </citation>
    <scope>IDENTIFICATION</scope>
</reference>
<proteinExistence type="predicted"/>
<feature type="region of interest" description="Disordered" evidence="2">
    <location>
        <begin position="1"/>
        <end position="38"/>
    </location>
</feature>
<dbReference type="Proteomes" id="UP000291000">
    <property type="component" value="Chromosome 6"/>
</dbReference>
<evidence type="ECO:0000256" key="1">
    <source>
        <dbReference type="ARBA" id="ARBA00022884"/>
    </source>
</evidence>
<dbReference type="AlphaFoldDB" id="A0A452FD63"/>